<comment type="caution">
    <text evidence="3">The sequence shown here is derived from an EMBL/GenBank/DDBJ whole genome shotgun (WGS) entry which is preliminary data.</text>
</comment>
<name>A0A9P4N6M4_9PLEO</name>
<dbReference type="Proteomes" id="UP000800093">
    <property type="component" value="Unassembled WGS sequence"/>
</dbReference>
<dbReference type="EMBL" id="ML986612">
    <property type="protein sequence ID" value="KAF2264899.1"/>
    <property type="molecule type" value="Genomic_DNA"/>
</dbReference>
<keyword evidence="2" id="KW-0472">Membrane</keyword>
<dbReference type="Gene3D" id="1.20.120.1630">
    <property type="match status" value="1"/>
</dbReference>
<feature type="transmembrane region" description="Helical" evidence="2">
    <location>
        <begin position="116"/>
        <end position="135"/>
    </location>
</feature>
<protein>
    <submittedName>
        <fullName evidence="3">DUF1295-domain-containing protein</fullName>
    </submittedName>
</protein>
<reference evidence="4" key="1">
    <citation type="journal article" date="2020" name="Stud. Mycol.">
        <title>101 Dothideomycetes genomes: A test case for predicting lifestyles and emergence of pathogens.</title>
        <authorList>
            <person name="Haridas S."/>
            <person name="Albert R."/>
            <person name="Binder M."/>
            <person name="Bloem J."/>
            <person name="LaButti K."/>
            <person name="Salamov A."/>
            <person name="Andreopoulos B."/>
            <person name="Baker S."/>
            <person name="Barry K."/>
            <person name="Bills G."/>
            <person name="Bluhm B."/>
            <person name="Cannon C."/>
            <person name="Castanera R."/>
            <person name="Culley D."/>
            <person name="Daum C."/>
            <person name="Ezra D."/>
            <person name="Gonzalez J."/>
            <person name="Henrissat B."/>
            <person name="Kuo A."/>
            <person name="Liang C."/>
            <person name="Lipzen A."/>
            <person name="Lutzoni F."/>
            <person name="Magnuson J."/>
            <person name="Mondo S."/>
            <person name="Nolan M."/>
            <person name="Ohm R."/>
            <person name="Pangilinan J."/>
            <person name="Park H.-J."/>
            <person name="Ramirez L."/>
            <person name="Alfaro M."/>
            <person name="Sun H."/>
            <person name="Tritt A."/>
            <person name="Yoshinaga Y."/>
            <person name="Zwiers L.-H."/>
            <person name="Turgeon B."/>
            <person name="Goodwin S."/>
            <person name="Spatafora J."/>
            <person name="Crous P."/>
            <person name="Grigoriev I."/>
        </authorList>
    </citation>
    <scope>NUCLEOTIDE SEQUENCE [LARGE SCALE GENOMIC DNA]</scope>
    <source>
        <strain evidence="4">CBS 304.66</strain>
    </source>
</reference>
<keyword evidence="2" id="KW-0812">Transmembrane</keyword>
<proteinExistence type="predicted"/>
<feature type="region of interest" description="Disordered" evidence="1">
    <location>
        <begin position="338"/>
        <end position="393"/>
    </location>
</feature>
<dbReference type="OrthoDB" id="201504at2759"/>
<dbReference type="InterPro" id="IPR010721">
    <property type="entry name" value="UstE-like"/>
</dbReference>
<dbReference type="PANTHER" id="PTHR32251:SF23">
    <property type="entry name" value="3-OXO-5-ALPHA-STEROID 4-DEHYDROGENASE (DUF1295)"/>
    <property type="match status" value="1"/>
</dbReference>
<dbReference type="AlphaFoldDB" id="A0A9P4N6M4"/>
<evidence type="ECO:0000313" key="3">
    <source>
        <dbReference type="EMBL" id="KAF2264899.1"/>
    </source>
</evidence>
<keyword evidence="4" id="KW-1185">Reference proteome</keyword>
<feature type="transmembrane region" description="Helical" evidence="2">
    <location>
        <begin position="155"/>
        <end position="180"/>
    </location>
</feature>
<evidence type="ECO:0000313" key="4">
    <source>
        <dbReference type="Proteomes" id="UP000800093"/>
    </source>
</evidence>
<feature type="compositionally biased region" description="Polar residues" evidence="1">
    <location>
        <begin position="384"/>
        <end position="393"/>
    </location>
</feature>
<feature type="transmembrane region" description="Helical" evidence="2">
    <location>
        <begin position="60"/>
        <end position="78"/>
    </location>
</feature>
<keyword evidence="2" id="KW-1133">Transmembrane helix</keyword>
<accession>A0A9P4N6M4</accession>
<dbReference type="GO" id="GO:0016020">
    <property type="term" value="C:membrane"/>
    <property type="evidence" value="ECO:0007669"/>
    <property type="project" value="TreeGrafter"/>
</dbReference>
<dbReference type="Pfam" id="PF06966">
    <property type="entry name" value="DUF1295"/>
    <property type="match status" value="1"/>
</dbReference>
<evidence type="ECO:0000256" key="1">
    <source>
        <dbReference type="SAM" id="MobiDB-lite"/>
    </source>
</evidence>
<evidence type="ECO:0000256" key="2">
    <source>
        <dbReference type="SAM" id="Phobius"/>
    </source>
</evidence>
<dbReference type="PANTHER" id="PTHR32251">
    <property type="entry name" value="3-OXO-5-ALPHA-STEROID 4-DEHYDROGENASE"/>
    <property type="match status" value="1"/>
</dbReference>
<sequence length="393" mass="45215">MLTPALSMTVPVITLLPECGDFTKTVQPYLPELYALPQKVFERIDDLNALKELYLSTNPLIAALAFVLFLAPVVLIVSEVNKNYSQVDRLWSIVPAILIGHYTMWAHLMGLPTQRLNHVMALSMLWGIRLTYNYWRKGGYQIGTEDYRWAIVKDYTGPTVMFIFNVTFISFGQCMLLWLITTPTYILLLSGRIIGDELTTYDSAFSKIMFFLVIIEFFADQQQWNFHQAKAKYRESAKVPQEYRYTQAQLDRGFNTSGLWAYSRHPNFAAEQAFWVCLYQWSCCESFTFMNWTFAGAMSYLLLFQASTWLTELITSGKYPEYKLYQLRVGKFLPKTRTKSMDDPKTEKEKKAMGINEEKEKAIKETAAKLTKSGRTSKKVKRGNASSSAAYGQ</sequence>
<organism evidence="3 4">
    <name type="scientific">Lojkania enalia</name>
    <dbReference type="NCBI Taxonomy" id="147567"/>
    <lineage>
        <taxon>Eukaryota</taxon>
        <taxon>Fungi</taxon>
        <taxon>Dikarya</taxon>
        <taxon>Ascomycota</taxon>
        <taxon>Pezizomycotina</taxon>
        <taxon>Dothideomycetes</taxon>
        <taxon>Pleosporomycetidae</taxon>
        <taxon>Pleosporales</taxon>
        <taxon>Pleosporales incertae sedis</taxon>
        <taxon>Lojkania</taxon>
    </lineage>
</organism>
<feature type="compositionally biased region" description="Basic and acidic residues" evidence="1">
    <location>
        <begin position="339"/>
        <end position="367"/>
    </location>
</feature>
<gene>
    <name evidence="3" type="ORF">CC78DRAFT_214513</name>
</gene>
<feature type="transmembrane region" description="Helical" evidence="2">
    <location>
        <begin position="90"/>
        <end position="110"/>
    </location>
</feature>